<protein>
    <submittedName>
        <fullName evidence="2">Uncharacterized protein</fullName>
    </submittedName>
</protein>
<evidence type="ECO:0000313" key="1">
    <source>
        <dbReference type="Proteomes" id="UP000887564"/>
    </source>
</evidence>
<dbReference type="WBParaSite" id="PEQ_0000245801-mRNA-1">
    <property type="protein sequence ID" value="PEQ_0000245801-mRNA-1"/>
    <property type="gene ID" value="PEQ_0000245801"/>
</dbReference>
<dbReference type="AlphaFoldDB" id="A0A914R868"/>
<reference evidence="2" key="1">
    <citation type="submission" date="2022-11" db="UniProtKB">
        <authorList>
            <consortium name="WormBaseParasite"/>
        </authorList>
    </citation>
    <scope>IDENTIFICATION</scope>
</reference>
<evidence type="ECO:0000313" key="2">
    <source>
        <dbReference type="WBParaSite" id="PEQ_0000245801-mRNA-1"/>
    </source>
</evidence>
<organism evidence="1 2">
    <name type="scientific">Parascaris equorum</name>
    <name type="common">Equine roundworm</name>
    <dbReference type="NCBI Taxonomy" id="6256"/>
    <lineage>
        <taxon>Eukaryota</taxon>
        <taxon>Metazoa</taxon>
        <taxon>Ecdysozoa</taxon>
        <taxon>Nematoda</taxon>
        <taxon>Chromadorea</taxon>
        <taxon>Rhabditida</taxon>
        <taxon>Spirurina</taxon>
        <taxon>Ascaridomorpha</taxon>
        <taxon>Ascaridoidea</taxon>
        <taxon>Ascarididae</taxon>
        <taxon>Parascaris</taxon>
    </lineage>
</organism>
<dbReference type="Proteomes" id="UP000887564">
    <property type="component" value="Unplaced"/>
</dbReference>
<name>A0A914R868_PAREQ</name>
<proteinExistence type="predicted"/>
<accession>A0A914R868</accession>
<sequence>MWMSCHSLIMSSLQFCRQILPQTLLSEKEWST</sequence>
<keyword evidence="1" id="KW-1185">Reference proteome</keyword>